<dbReference type="InterPro" id="IPR036890">
    <property type="entry name" value="HATPase_C_sf"/>
</dbReference>
<reference evidence="13 14" key="1">
    <citation type="submission" date="2019-07" db="EMBL/GenBank/DDBJ databases">
        <title>Quadrisphaera sp. strain DD2A genome sequencing and assembly.</title>
        <authorList>
            <person name="Kim I."/>
        </authorList>
    </citation>
    <scope>NUCLEOTIDE SEQUENCE [LARGE SCALE GENOMIC DNA]</scope>
    <source>
        <strain evidence="13 14">DD2A</strain>
    </source>
</reference>
<feature type="transmembrane region" description="Helical" evidence="10">
    <location>
        <begin position="80"/>
        <end position="97"/>
    </location>
</feature>
<accession>A0A5C8ZIG9</accession>
<keyword evidence="8" id="KW-0902">Two-component regulatory system</keyword>
<keyword evidence="7" id="KW-0067">ATP-binding</keyword>
<evidence type="ECO:0000256" key="10">
    <source>
        <dbReference type="SAM" id="Phobius"/>
    </source>
</evidence>
<keyword evidence="14" id="KW-1185">Reference proteome</keyword>
<dbReference type="PANTHER" id="PTHR24421">
    <property type="entry name" value="NITRATE/NITRITE SENSOR PROTEIN NARX-RELATED"/>
    <property type="match status" value="1"/>
</dbReference>
<keyword evidence="6 13" id="KW-0418">Kinase</keyword>
<evidence type="ECO:0000256" key="5">
    <source>
        <dbReference type="ARBA" id="ARBA00022741"/>
    </source>
</evidence>
<dbReference type="Pfam" id="PF02518">
    <property type="entry name" value="HATPase_c"/>
    <property type="match status" value="1"/>
</dbReference>
<dbReference type="RefSeq" id="WP_147925360.1">
    <property type="nucleotide sequence ID" value="NZ_VKAC01000003.1"/>
</dbReference>
<feature type="region of interest" description="Disordered" evidence="9">
    <location>
        <begin position="327"/>
        <end position="354"/>
    </location>
</feature>
<evidence type="ECO:0000256" key="1">
    <source>
        <dbReference type="ARBA" id="ARBA00000085"/>
    </source>
</evidence>
<dbReference type="InterPro" id="IPR011712">
    <property type="entry name" value="Sig_transdc_His_kin_sub3_dim/P"/>
</dbReference>
<evidence type="ECO:0000256" key="8">
    <source>
        <dbReference type="ARBA" id="ARBA00023012"/>
    </source>
</evidence>
<evidence type="ECO:0000256" key="9">
    <source>
        <dbReference type="SAM" id="MobiDB-lite"/>
    </source>
</evidence>
<dbReference type="GO" id="GO:0016020">
    <property type="term" value="C:membrane"/>
    <property type="evidence" value="ECO:0007669"/>
    <property type="project" value="InterPro"/>
</dbReference>
<comment type="caution">
    <text evidence="13">The sequence shown here is derived from an EMBL/GenBank/DDBJ whole genome shotgun (WGS) entry which is preliminary data.</text>
</comment>
<dbReference type="GO" id="GO:0000155">
    <property type="term" value="F:phosphorelay sensor kinase activity"/>
    <property type="evidence" value="ECO:0007669"/>
    <property type="project" value="InterPro"/>
</dbReference>
<keyword evidence="5" id="KW-0547">Nucleotide-binding</keyword>
<feature type="transmembrane region" description="Helical" evidence="10">
    <location>
        <begin position="12"/>
        <end position="29"/>
    </location>
</feature>
<feature type="region of interest" description="Disordered" evidence="9">
    <location>
        <begin position="231"/>
        <end position="252"/>
    </location>
</feature>
<organism evidence="13 14">
    <name type="scientific">Quadrisphaera setariae</name>
    <dbReference type="NCBI Taxonomy" id="2593304"/>
    <lineage>
        <taxon>Bacteria</taxon>
        <taxon>Bacillati</taxon>
        <taxon>Actinomycetota</taxon>
        <taxon>Actinomycetes</taxon>
        <taxon>Kineosporiales</taxon>
        <taxon>Kineosporiaceae</taxon>
        <taxon>Quadrisphaera</taxon>
    </lineage>
</organism>
<keyword evidence="3" id="KW-0597">Phosphoprotein</keyword>
<keyword evidence="10" id="KW-1133">Transmembrane helix</keyword>
<evidence type="ECO:0000313" key="13">
    <source>
        <dbReference type="EMBL" id="TXR56939.1"/>
    </source>
</evidence>
<evidence type="ECO:0000256" key="4">
    <source>
        <dbReference type="ARBA" id="ARBA00022679"/>
    </source>
</evidence>
<keyword evidence="10" id="KW-0472">Membrane</keyword>
<dbReference type="GO" id="GO:0005524">
    <property type="term" value="F:ATP binding"/>
    <property type="evidence" value="ECO:0007669"/>
    <property type="project" value="UniProtKB-KW"/>
</dbReference>
<dbReference type="PANTHER" id="PTHR24421:SF10">
    <property type="entry name" value="NITRATE_NITRITE SENSOR PROTEIN NARQ"/>
    <property type="match status" value="1"/>
</dbReference>
<dbReference type="EMBL" id="VKAC01000003">
    <property type="protein sequence ID" value="TXR56939.1"/>
    <property type="molecule type" value="Genomic_DNA"/>
</dbReference>
<dbReference type="Gene3D" id="1.20.5.1930">
    <property type="match status" value="1"/>
</dbReference>
<dbReference type="Gene3D" id="3.30.565.10">
    <property type="entry name" value="Histidine kinase-like ATPase, C-terminal domain"/>
    <property type="match status" value="1"/>
</dbReference>
<evidence type="ECO:0000313" key="14">
    <source>
        <dbReference type="Proteomes" id="UP000321234"/>
    </source>
</evidence>
<evidence type="ECO:0000256" key="7">
    <source>
        <dbReference type="ARBA" id="ARBA00022840"/>
    </source>
</evidence>
<comment type="catalytic activity">
    <reaction evidence="1">
        <text>ATP + protein L-histidine = ADP + protein N-phospho-L-histidine.</text>
        <dbReference type="EC" id="2.7.13.3"/>
    </reaction>
</comment>
<sequence length="400" mass="41482">MLLPLVPDAYLSAGPHAVPVVLVSALPLWWHRRAPLAALLLTCLLVAPAWGALGGRPAFPAVLVLAGVVSLALHRRGAQLRVGVAAAVVVVLVLAATDRLARGDGAAPTSVWASPVVVGPMLVAAVLLGTTVRARREQVRLLRERAEQLRAERDQRAQIAVAAERARIAHELHDVVAHALTVVVRLGDGMTARARRDPTAPPDAGALDAMTATSRQALGEMRRLLGVLEQPAQESGAAPERAPLPAGEDDDDGLDAVVAAVRAAGVPVRLTRTGSQDGWSRATRLAVHRIVTGALTNVLDHAGLGARAEVSVRCVDGRVEVVVEDDGVGVGVPPTDGGGAPGRRPGRGRGLPGMRERAEAFGGEFSAGPRPAGGWRVRAVLPVQPLQPRQPAPPVQGGAP</sequence>
<evidence type="ECO:0000256" key="2">
    <source>
        <dbReference type="ARBA" id="ARBA00012438"/>
    </source>
</evidence>
<dbReference type="SUPFAM" id="SSF55874">
    <property type="entry name" value="ATPase domain of HSP90 chaperone/DNA topoisomerase II/histidine kinase"/>
    <property type="match status" value="1"/>
</dbReference>
<dbReference type="EC" id="2.7.13.3" evidence="2"/>
<feature type="transmembrane region" description="Helical" evidence="10">
    <location>
        <begin position="109"/>
        <end position="132"/>
    </location>
</feature>
<protein>
    <recommendedName>
        <fullName evidence="2">histidine kinase</fullName>
        <ecNumber evidence="2">2.7.13.3</ecNumber>
    </recommendedName>
</protein>
<name>A0A5C8ZIG9_9ACTN</name>
<proteinExistence type="predicted"/>
<dbReference type="OrthoDB" id="227596at2"/>
<dbReference type="Proteomes" id="UP000321234">
    <property type="component" value="Unassembled WGS sequence"/>
</dbReference>
<feature type="domain" description="Signal transduction histidine kinase subgroup 3 dimerisation and phosphoacceptor" evidence="12">
    <location>
        <begin position="164"/>
        <end position="232"/>
    </location>
</feature>
<dbReference type="InterPro" id="IPR050482">
    <property type="entry name" value="Sensor_HK_TwoCompSys"/>
</dbReference>
<keyword evidence="10" id="KW-0812">Transmembrane</keyword>
<evidence type="ECO:0000256" key="6">
    <source>
        <dbReference type="ARBA" id="ARBA00022777"/>
    </source>
</evidence>
<dbReference type="GO" id="GO:0046983">
    <property type="term" value="F:protein dimerization activity"/>
    <property type="evidence" value="ECO:0007669"/>
    <property type="project" value="InterPro"/>
</dbReference>
<evidence type="ECO:0000256" key="3">
    <source>
        <dbReference type="ARBA" id="ARBA00022553"/>
    </source>
</evidence>
<dbReference type="Pfam" id="PF07730">
    <property type="entry name" value="HisKA_3"/>
    <property type="match status" value="1"/>
</dbReference>
<evidence type="ECO:0000259" key="12">
    <source>
        <dbReference type="Pfam" id="PF07730"/>
    </source>
</evidence>
<dbReference type="AlphaFoldDB" id="A0A5C8ZIG9"/>
<dbReference type="InterPro" id="IPR003594">
    <property type="entry name" value="HATPase_dom"/>
</dbReference>
<gene>
    <name evidence="13" type="ORF">FMM08_05395</name>
</gene>
<evidence type="ECO:0000259" key="11">
    <source>
        <dbReference type="Pfam" id="PF02518"/>
    </source>
</evidence>
<keyword evidence="4" id="KW-0808">Transferase</keyword>
<feature type="domain" description="Histidine kinase/HSP90-like ATPase" evidence="11">
    <location>
        <begin position="285"/>
        <end position="384"/>
    </location>
</feature>
<feature type="transmembrane region" description="Helical" evidence="10">
    <location>
        <begin position="36"/>
        <end position="52"/>
    </location>
</feature>